<dbReference type="GO" id="GO:0006364">
    <property type="term" value="P:rRNA processing"/>
    <property type="evidence" value="ECO:0007669"/>
    <property type="project" value="UniProtKB-KW"/>
</dbReference>
<evidence type="ECO:0000313" key="6">
    <source>
        <dbReference type="EMBL" id="KAG0658376.1"/>
    </source>
</evidence>
<dbReference type="AlphaFoldDB" id="A0A9P6VY69"/>
<evidence type="ECO:0000256" key="4">
    <source>
        <dbReference type="ARBA" id="ARBA00023242"/>
    </source>
</evidence>
<dbReference type="PANTHER" id="PTHR13026">
    <property type="entry name" value="NNP-1 PROTEIN NOVEL NUCLEAR PROTEIN 1 NOP52"/>
    <property type="match status" value="1"/>
</dbReference>
<evidence type="ECO:0000256" key="3">
    <source>
        <dbReference type="ARBA" id="ARBA00022552"/>
    </source>
</evidence>
<evidence type="ECO:0000256" key="5">
    <source>
        <dbReference type="SAM" id="MobiDB-lite"/>
    </source>
</evidence>
<dbReference type="PANTHER" id="PTHR13026:SF0">
    <property type="entry name" value="RIBOSOMAL RNA PROCESSING 1B"/>
    <property type="match status" value="1"/>
</dbReference>
<evidence type="ECO:0000256" key="1">
    <source>
        <dbReference type="ARBA" id="ARBA00004123"/>
    </source>
</evidence>
<feature type="region of interest" description="Disordered" evidence="5">
    <location>
        <begin position="1"/>
        <end position="52"/>
    </location>
</feature>
<comment type="similarity">
    <text evidence="2">Belongs to the RRP1 family.</text>
</comment>
<sequence length="388" mass="43968">MSSDLEHPAPSTSTAPPPAKRQKQRRSSLNKPSSSTRPPLGKFLASSDKSTRDKAVASLSRFLSAGRLNHLGPLAADAQEEEEEELPVGDLNWDEEYEVDARLQPLEMAKLWKGVYYCFWMSDKPLVQQALAQNLADLTLDVRPKSKSKNGRVERFRSAMTYLRGFWEAIIREWSTLDHHRLDKFLLLIRRFTHVGFRLLEREQWDERAIQEYNAMLTGPGGPLDVTNDKVPLSLAYHLFDIYLDELDRVASSSPDSSTLPLLALLSPMYSVASHAPLQVMFTRLVDNVFTPLLDALLGPKPEPNPKRRRGNAAKRAKERAYPALRAAARRAAGVDALDEAVADARIGKQVLRRLFEEGGKEETGEAQRRRIYNFVTEREVDFEEEEE</sequence>
<organism evidence="6 7">
    <name type="scientific">Rhodotorula mucilaginosa</name>
    <name type="common">Yeast</name>
    <name type="synonym">Rhodotorula rubra</name>
    <dbReference type="NCBI Taxonomy" id="5537"/>
    <lineage>
        <taxon>Eukaryota</taxon>
        <taxon>Fungi</taxon>
        <taxon>Dikarya</taxon>
        <taxon>Basidiomycota</taxon>
        <taxon>Pucciniomycotina</taxon>
        <taxon>Microbotryomycetes</taxon>
        <taxon>Sporidiobolales</taxon>
        <taxon>Sporidiobolaceae</taxon>
        <taxon>Rhodotorula</taxon>
    </lineage>
</organism>
<evidence type="ECO:0000313" key="7">
    <source>
        <dbReference type="Proteomes" id="UP000777482"/>
    </source>
</evidence>
<evidence type="ECO:0008006" key="8">
    <source>
        <dbReference type="Google" id="ProtNLM"/>
    </source>
</evidence>
<name>A0A9P6VY69_RHOMI</name>
<protein>
    <recommendedName>
        <fullName evidence="8">Nop52-domain-containing protein</fullName>
    </recommendedName>
</protein>
<dbReference type="InterPro" id="IPR010301">
    <property type="entry name" value="RRP1"/>
</dbReference>
<dbReference type="Proteomes" id="UP000777482">
    <property type="component" value="Unassembled WGS sequence"/>
</dbReference>
<reference evidence="6 7" key="1">
    <citation type="submission" date="2020-11" db="EMBL/GenBank/DDBJ databases">
        <title>Kefir isolates.</title>
        <authorList>
            <person name="Marcisauskas S."/>
            <person name="Kim Y."/>
            <person name="Blasche S."/>
        </authorList>
    </citation>
    <scope>NUCLEOTIDE SEQUENCE [LARGE SCALE GENOMIC DNA]</scope>
    <source>
        <strain evidence="6 7">KR</strain>
    </source>
</reference>
<accession>A0A9P6VY69</accession>
<keyword evidence="4" id="KW-0539">Nucleus</keyword>
<dbReference type="Pfam" id="PF05997">
    <property type="entry name" value="Nop52"/>
    <property type="match status" value="1"/>
</dbReference>
<dbReference type="GO" id="GO:0030688">
    <property type="term" value="C:preribosome, small subunit precursor"/>
    <property type="evidence" value="ECO:0007669"/>
    <property type="project" value="InterPro"/>
</dbReference>
<dbReference type="OrthoDB" id="2019504at2759"/>
<dbReference type="EMBL" id="PUHQ01000067">
    <property type="protein sequence ID" value="KAG0658376.1"/>
    <property type="molecule type" value="Genomic_DNA"/>
</dbReference>
<proteinExistence type="inferred from homology"/>
<feature type="region of interest" description="Disordered" evidence="5">
    <location>
        <begin position="299"/>
        <end position="319"/>
    </location>
</feature>
<keyword evidence="3" id="KW-0698">rRNA processing</keyword>
<comment type="subcellular location">
    <subcellularLocation>
        <location evidence="1">Nucleus</location>
    </subcellularLocation>
</comment>
<feature type="compositionally biased region" description="Basic residues" evidence="5">
    <location>
        <begin position="307"/>
        <end position="318"/>
    </location>
</feature>
<keyword evidence="7" id="KW-1185">Reference proteome</keyword>
<gene>
    <name evidence="6" type="ORF">C6P46_005832</name>
</gene>
<dbReference type="GO" id="GO:0005634">
    <property type="term" value="C:nucleus"/>
    <property type="evidence" value="ECO:0007669"/>
    <property type="project" value="UniProtKB-SubCell"/>
</dbReference>
<comment type="caution">
    <text evidence="6">The sequence shown here is derived from an EMBL/GenBank/DDBJ whole genome shotgun (WGS) entry which is preliminary data.</text>
</comment>
<evidence type="ECO:0000256" key="2">
    <source>
        <dbReference type="ARBA" id="ARBA00006374"/>
    </source>
</evidence>